<gene>
    <name evidence="3" type="ORF">F5X71_15275</name>
</gene>
<evidence type="ECO:0000313" key="3">
    <source>
        <dbReference type="EMBL" id="QIS03500.1"/>
    </source>
</evidence>
<dbReference type="GO" id="GO:0016787">
    <property type="term" value="F:hydrolase activity"/>
    <property type="evidence" value="ECO:0007669"/>
    <property type="project" value="InterPro"/>
</dbReference>
<accession>A0A6G9XRM1</accession>
<sequence length="116" mass="12864">MLGSAGSSARPPLPRPKPARRTARRPTLVGMTPLQRYIAEEIAADHAFFNDTGPRYAPDAAAQAWRRVLDWYGTYLGWRARRPGPRPAARSGRPVLVAQIVLPQRGIAQRDVLARL</sequence>
<name>A0A6G9XRM1_NOCBR</name>
<dbReference type="Pfam" id="PF01738">
    <property type="entry name" value="DLH"/>
    <property type="match status" value="1"/>
</dbReference>
<dbReference type="AlphaFoldDB" id="A0A6G9XRM1"/>
<reference evidence="3 4" key="1">
    <citation type="journal article" date="2019" name="ACS Chem. Biol.">
        <title>Identification and Mobilization of a Cryptic Antibiotic Biosynthesis Gene Locus from a Human-Pathogenic Nocardia Isolate.</title>
        <authorList>
            <person name="Herisse M."/>
            <person name="Ishida K."/>
            <person name="Porter J.L."/>
            <person name="Howden B."/>
            <person name="Hertweck C."/>
            <person name="Stinear T.P."/>
            <person name="Pidot S.J."/>
        </authorList>
    </citation>
    <scope>NUCLEOTIDE SEQUENCE [LARGE SCALE GENOMIC DNA]</scope>
    <source>
        <strain evidence="3 4">AUSMDU00024985</strain>
    </source>
</reference>
<protein>
    <recommendedName>
        <fullName evidence="2">Dienelactone hydrolase domain-containing protein</fullName>
    </recommendedName>
</protein>
<feature type="domain" description="Dienelactone hydrolase" evidence="2">
    <location>
        <begin position="44"/>
        <end position="76"/>
    </location>
</feature>
<dbReference type="EMBL" id="CP046171">
    <property type="protein sequence ID" value="QIS03500.1"/>
    <property type="molecule type" value="Genomic_DNA"/>
</dbReference>
<organism evidence="3 4">
    <name type="scientific">Nocardia brasiliensis</name>
    <dbReference type="NCBI Taxonomy" id="37326"/>
    <lineage>
        <taxon>Bacteria</taxon>
        <taxon>Bacillati</taxon>
        <taxon>Actinomycetota</taxon>
        <taxon>Actinomycetes</taxon>
        <taxon>Mycobacteriales</taxon>
        <taxon>Nocardiaceae</taxon>
        <taxon>Nocardia</taxon>
    </lineage>
</organism>
<evidence type="ECO:0000256" key="1">
    <source>
        <dbReference type="SAM" id="MobiDB-lite"/>
    </source>
</evidence>
<evidence type="ECO:0000313" key="4">
    <source>
        <dbReference type="Proteomes" id="UP000501705"/>
    </source>
</evidence>
<evidence type="ECO:0000259" key="2">
    <source>
        <dbReference type="Pfam" id="PF01738"/>
    </source>
</evidence>
<dbReference type="InterPro" id="IPR002925">
    <property type="entry name" value="Dienelactn_hydro"/>
</dbReference>
<feature type="region of interest" description="Disordered" evidence="1">
    <location>
        <begin position="1"/>
        <end position="26"/>
    </location>
</feature>
<proteinExistence type="predicted"/>
<dbReference type="Proteomes" id="UP000501705">
    <property type="component" value="Chromosome"/>
</dbReference>